<keyword evidence="10" id="KW-1185">Reference proteome</keyword>
<dbReference type="GO" id="GO:0005737">
    <property type="term" value="C:cytoplasm"/>
    <property type="evidence" value="ECO:0007669"/>
    <property type="project" value="TreeGrafter"/>
</dbReference>
<comment type="catalytic activity">
    <reaction evidence="1">
        <text>a 2'-deoxyribonucleoside 5'-phosphate + H2O = a 2'-deoxyribonucleoside + phosphate</text>
        <dbReference type="Rhea" id="RHEA:36167"/>
        <dbReference type="ChEBI" id="CHEBI:15377"/>
        <dbReference type="ChEBI" id="CHEBI:18274"/>
        <dbReference type="ChEBI" id="CHEBI:43474"/>
        <dbReference type="ChEBI" id="CHEBI:65317"/>
        <dbReference type="EC" id="3.1.3.89"/>
    </reaction>
</comment>
<comment type="subunit">
    <text evidence="4">Homodimer.</text>
</comment>
<dbReference type="PANTHER" id="PTHR11845">
    <property type="entry name" value="5'-DEOXYNUCLEOTIDASE HDDC2"/>
    <property type="match status" value="1"/>
</dbReference>
<keyword evidence="6" id="KW-0479">Metal-binding</keyword>
<evidence type="ECO:0000256" key="3">
    <source>
        <dbReference type="ARBA" id="ARBA00001941"/>
    </source>
</evidence>
<dbReference type="Gene3D" id="1.10.3210.10">
    <property type="entry name" value="Hypothetical protein af1432"/>
    <property type="match status" value="1"/>
</dbReference>
<dbReference type="Proteomes" id="UP000198953">
    <property type="component" value="Unassembled WGS sequence"/>
</dbReference>
<dbReference type="InterPro" id="IPR006674">
    <property type="entry name" value="HD_domain"/>
</dbReference>
<comment type="cofactor">
    <cofactor evidence="3">
        <name>Co(2+)</name>
        <dbReference type="ChEBI" id="CHEBI:48828"/>
    </cofactor>
</comment>
<dbReference type="EC" id="3.1.3.89" evidence="5"/>
<reference evidence="9 10" key="1">
    <citation type="submission" date="2016-10" db="EMBL/GenBank/DDBJ databases">
        <authorList>
            <person name="de Groot N.N."/>
        </authorList>
    </citation>
    <scope>NUCLEOTIDE SEQUENCE [LARGE SCALE GENOMIC DNA]</scope>
    <source>
        <strain evidence="9 10">DSM 43357</strain>
    </source>
</reference>
<evidence type="ECO:0000313" key="9">
    <source>
        <dbReference type="EMBL" id="SEL51947.1"/>
    </source>
</evidence>
<dbReference type="Pfam" id="PF13023">
    <property type="entry name" value="HD_3"/>
    <property type="match status" value="1"/>
</dbReference>
<evidence type="ECO:0000256" key="5">
    <source>
        <dbReference type="ARBA" id="ARBA00012964"/>
    </source>
</evidence>
<dbReference type="AlphaFoldDB" id="A0A1H7QXB5"/>
<evidence type="ECO:0000256" key="1">
    <source>
        <dbReference type="ARBA" id="ARBA00001638"/>
    </source>
</evidence>
<proteinExistence type="predicted"/>
<keyword evidence="7 9" id="KW-0378">Hydrolase</keyword>
<evidence type="ECO:0000256" key="7">
    <source>
        <dbReference type="ARBA" id="ARBA00022801"/>
    </source>
</evidence>
<evidence type="ECO:0000313" key="10">
    <source>
        <dbReference type="Proteomes" id="UP000198953"/>
    </source>
</evidence>
<evidence type="ECO:0000259" key="8">
    <source>
        <dbReference type="SMART" id="SM00471"/>
    </source>
</evidence>
<evidence type="ECO:0000256" key="2">
    <source>
        <dbReference type="ARBA" id="ARBA00001936"/>
    </source>
</evidence>
<dbReference type="SUPFAM" id="SSF109604">
    <property type="entry name" value="HD-domain/PDEase-like"/>
    <property type="match status" value="1"/>
</dbReference>
<comment type="cofactor">
    <cofactor evidence="2">
        <name>Mn(2+)</name>
        <dbReference type="ChEBI" id="CHEBI:29035"/>
    </cofactor>
</comment>
<accession>A0A1H7QXB5</accession>
<organism evidence="9 10">
    <name type="scientific">Nonomuraea pusilla</name>
    <dbReference type="NCBI Taxonomy" id="46177"/>
    <lineage>
        <taxon>Bacteria</taxon>
        <taxon>Bacillati</taxon>
        <taxon>Actinomycetota</taxon>
        <taxon>Actinomycetes</taxon>
        <taxon>Streptosporangiales</taxon>
        <taxon>Streptosporangiaceae</taxon>
        <taxon>Nonomuraea</taxon>
    </lineage>
</organism>
<gene>
    <name evidence="9" type="ORF">SAMN05660976_02700</name>
</gene>
<dbReference type="GO" id="GO:0046872">
    <property type="term" value="F:metal ion binding"/>
    <property type="evidence" value="ECO:0007669"/>
    <property type="project" value="UniProtKB-KW"/>
</dbReference>
<dbReference type="InterPro" id="IPR039356">
    <property type="entry name" value="YfbR/HDDC2"/>
</dbReference>
<dbReference type="PANTHER" id="PTHR11845:SF13">
    <property type="entry name" value="5'-DEOXYNUCLEOTIDASE HDDC2"/>
    <property type="match status" value="1"/>
</dbReference>
<dbReference type="GO" id="GO:0002953">
    <property type="term" value="F:5'-deoxynucleotidase activity"/>
    <property type="evidence" value="ECO:0007669"/>
    <property type="project" value="UniProtKB-EC"/>
</dbReference>
<dbReference type="InterPro" id="IPR003607">
    <property type="entry name" value="HD/PDEase_dom"/>
</dbReference>
<evidence type="ECO:0000256" key="6">
    <source>
        <dbReference type="ARBA" id="ARBA00022723"/>
    </source>
</evidence>
<feature type="domain" description="HD/PDEase" evidence="8">
    <location>
        <begin position="37"/>
        <end position="155"/>
    </location>
</feature>
<evidence type="ECO:0000256" key="4">
    <source>
        <dbReference type="ARBA" id="ARBA00011738"/>
    </source>
</evidence>
<protein>
    <recommendedName>
        <fullName evidence="5">5'-deoxynucleotidase</fullName>
        <ecNumber evidence="5">3.1.3.89</ecNumber>
    </recommendedName>
</protein>
<dbReference type="STRING" id="46177.SAMN05660976_02700"/>
<dbReference type="EMBL" id="FOBF01000005">
    <property type="protein sequence ID" value="SEL51947.1"/>
    <property type="molecule type" value="Genomic_DNA"/>
</dbReference>
<sequence length="200" mass="22417">MTIVPQEDRLNAQIAFAIEIDKLKRVIRRNHLIDGSRRENDAEHSWYVGMLAMVFGEHAPPGTDIQRVVAMLLVHDLVEIDAGDTFIYDPEAVAVQETAERAAADRLFGMLPPAQGAWMRALWDEFEARETPEARFAKALDRFAPILANHHNEGGTWPLFKVRAGQVREKVRVIEEGSPSLGAYALELVELSVVRGHLAE</sequence>
<name>A0A1H7QXB5_9ACTN</name>
<dbReference type="SMART" id="SM00471">
    <property type="entry name" value="HDc"/>
    <property type="match status" value="1"/>
</dbReference>